<dbReference type="Pfam" id="PF00069">
    <property type="entry name" value="Pkinase"/>
    <property type="match status" value="2"/>
</dbReference>
<keyword evidence="13" id="KW-0449">Lipoprotein</keyword>
<comment type="similarity">
    <text evidence="2">Belongs to the protein kinase superfamily. CMGC Ser/Thr protein kinase family. CDC2/CDKX subfamily.</text>
</comment>
<evidence type="ECO:0000256" key="8">
    <source>
        <dbReference type="ARBA" id="ARBA00022777"/>
    </source>
</evidence>
<dbReference type="InterPro" id="IPR008271">
    <property type="entry name" value="Ser/Thr_kinase_AS"/>
</dbReference>
<reference evidence="19 20" key="1">
    <citation type="journal article" date="2020" name="bioRxiv">
        <title>Sequence and annotation of 42 cannabis genomes reveals extensive copy number variation in cannabinoid synthesis and pathogen resistance genes.</title>
        <authorList>
            <person name="Mckernan K.J."/>
            <person name="Helbert Y."/>
            <person name="Kane L.T."/>
            <person name="Ebling H."/>
            <person name="Zhang L."/>
            <person name="Liu B."/>
            <person name="Eaton Z."/>
            <person name="Mclaughlin S."/>
            <person name="Kingan S."/>
            <person name="Baybayan P."/>
            <person name="Concepcion G."/>
            <person name="Jordan M."/>
            <person name="Riva A."/>
            <person name="Barbazuk W."/>
            <person name="Harkins T."/>
        </authorList>
    </citation>
    <scope>NUCLEOTIDE SEQUENCE [LARGE SCALE GENOMIC DNA]</scope>
    <source>
        <strain evidence="20">cv. Jamaican Lion 4</strain>
        <tissue evidence="19">Leaf</tissue>
    </source>
</reference>
<dbReference type="PROSITE" id="PS00108">
    <property type="entry name" value="PROTEIN_KINASE_ST"/>
    <property type="match status" value="1"/>
</dbReference>
<keyword evidence="10" id="KW-0342">GTP-binding</keyword>
<dbReference type="FunFam" id="3.40.50.300:FF:000797">
    <property type="entry name" value="Rac-like GTP-binding protein ARAC7"/>
    <property type="match status" value="1"/>
</dbReference>
<dbReference type="SUPFAM" id="SSF52540">
    <property type="entry name" value="P-loop containing nucleoside triphosphate hydrolases"/>
    <property type="match status" value="1"/>
</dbReference>
<dbReference type="GO" id="GO:0004693">
    <property type="term" value="F:cyclin-dependent protein serine/threonine kinase activity"/>
    <property type="evidence" value="ECO:0007669"/>
    <property type="project" value="UniProtKB-EC"/>
</dbReference>
<evidence type="ECO:0000256" key="5">
    <source>
        <dbReference type="ARBA" id="ARBA00022527"/>
    </source>
</evidence>
<dbReference type="Pfam" id="PF00071">
    <property type="entry name" value="Ras"/>
    <property type="match status" value="1"/>
</dbReference>
<dbReference type="InterPro" id="IPR000719">
    <property type="entry name" value="Prot_kinase_dom"/>
</dbReference>
<evidence type="ECO:0000256" key="1">
    <source>
        <dbReference type="ARBA" id="ARBA00004370"/>
    </source>
</evidence>
<dbReference type="SMART" id="SM00174">
    <property type="entry name" value="RHO"/>
    <property type="match status" value="1"/>
</dbReference>
<evidence type="ECO:0000256" key="17">
    <source>
        <dbReference type="SAM" id="MobiDB-lite"/>
    </source>
</evidence>
<comment type="catalytic activity">
    <reaction evidence="14">
        <text>L-threonyl-[protein] + ATP = O-phospho-L-threonyl-[protein] + ADP + H(+)</text>
        <dbReference type="Rhea" id="RHEA:46608"/>
        <dbReference type="Rhea" id="RHEA-COMP:11060"/>
        <dbReference type="Rhea" id="RHEA-COMP:11605"/>
        <dbReference type="ChEBI" id="CHEBI:15378"/>
        <dbReference type="ChEBI" id="CHEBI:30013"/>
        <dbReference type="ChEBI" id="CHEBI:30616"/>
        <dbReference type="ChEBI" id="CHEBI:61977"/>
        <dbReference type="ChEBI" id="CHEBI:456216"/>
        <dbReference type="EC" id="2.7.11.22"/>
    </reaction>
</comment>
<dbReference type="InterPro" id="IPR005225">
    <property type="entry name" value="Small_GTP-bd"/>
</dbReference>
<dbReference type="PROSITE" id="PS00107">
    <property type="entry name" value="PROTEIN_KINASE_ATP"/>
    <property type="match status" value="1"/>
</dbReference>
<evidence type="ECO:0000256" key="14">
    <source>
        <dbReference type="ARBA" id="ARBA00047811"/>
    </source>
</evidence>
<feature type="region of interest" description="Disordered" evidence="17">
    <location>
        <begin position="682"/>
        <end position="709"/>
    </location>
</feature>
<evidence type="ECO:0000256" key="15">
    <source>
        <dbReference type="ARBA" id="ARBA00048367"/>
    </source>
</evidence>
<evidence type="ECO:0000256" key="4">
    <source>
        <dbReference type="ARBA" id="ARBA00012425"/>
    </source>
</evidence>
<dbReference type="Gene3D" id="3.30.200.20">
    <property type="entry name" value="Phosphorylase Kinase, domain 1"/>
    <property type="match status" value="1"/>
</dbReference>
<dbReference type="GO" id="GO:0016020">
    <property type="term" value="C:membrane"/>
    <property type="evidence" value="ECO:0007669"/>
    <property type="project" value="UniProtKB-SubCell"/>
</dbReference>
<dbReference type="InterPro" id="IPR003578">
    <property type="entry name" value="Small_GTPase_Rho"/>
</dbReference>
<evidence type="ECO:0000256" key="7">
    <source>
        <dbReference type="ARBA" id="ARBA00022741"/>
    </source>
</evidence>
<keyword evidence="12" id="KW-0564">Palmitate</keyword>
<evidence type="ECO:0000256" key="6">
    <source>
        <dbReference type="ARBA" id="ARBA00022679"/>
    </source>
</evidence>
<evidence type="ECO:0000313" key="19">
    <source>
        <dbReference type="EMBL" id="KAF4384770.1"/>
    </source>
</evidence>
<comment type="catalytic activity">
    <reaction evidence="15">
        <text>L-seryl-[protein] + ATP = O-phospho-L-seryl-[protein] + ADP + H(+)</text>
        <dbReference type="Rhea" id="RHEA:17989"/>
        <dbReference type="Rhea" id="RHEA-COMP:9863"/>
        <dbReference type="Rhea" id="RHEA-COMP:11604"/>
        <dbReference type="ChEBI" id="CHEBI:15378"/>
        <dbReference type="ChEBI" id="CHEBI:29999"/>
        <dbReference type="ChEBI" id="CHEBI:30616"/>
        <dbReference type="ChEBI" id="CHEBI:83421"/>
        <dbReference type="ChEBI" id="CHEBI:456216"/>
        <dbReference type="EC" id="2.7.11.22"/>
    </reaction>
</comment>
<keyword evidence="20" id="KW-1185">Reference proteome</keyword>
<dbReference type="InterPro" id="IPR001806">
    <property type="entry name" value="Small_GTPase"/>
</dbReference>
<dbReference type="Proteomes" id="UP000583929">
    <property type="component" value="Unassembled WGS sequence"/>
</dbReference>
<evidence type="ECO:0000256" key="16">
    <source>
        <dbReference type="PROSITE-ProRule" id="PRU10141"/>
    </source>
</evidence>
<dbReference type="PROSITE" id="PS50011">
    <property type="entry name" value="PROTEIN_KINASE_DOM"/>
    <property type="match status" value="1"/>
</dbReference>
<keyword evidence="7 16" id="KW-0547">Nucleotide-binding</keyword>
<dbReference type="PROSITE" id="PS51419">
    <property type="entry name" value="RAB"/>
    <property type="match status" value="1"/>
</dbReference>
<evidence type="ECO:0000256" key="3">
    <source>
        <dbReference type="ARBA" id="ARBA00010142"/>
    </source>
</evidence>
<keyword evidence="5" id="KW-0723">Serine/threonine-protein kinase</keyword>
<dbReference type="GO" id="GO:0005525">
    <property type="term" value="F:GTP binding"/>
    <property type="evidence" value="ECO:0007669"/>
    <property type="project" value="UniProtKB-KW"/>
</dbReference>
<evidence type="ECO:0000313" key="20">
    <source>
        <dbReference type="Proteomes" id="UP000583929"/>
    </source>
</evidence>
<dbReference type="FunFam" id="3.30.200.20:FF:000664">
    <property type="entry name" value="Cyclin-dependent kinase F-1"/>
    <property type="match status" value="1"/>
</dbReference>
<evidence type="ECO:0000259" key="18">
    <source>
        <dbReference type="PROSITE" id="PS50011"/>
    </source>
</evidence>
<dbReference type="InterPro" id="IPR017441">
    <property type="entry name" value="Protein_kinase_ATP_BS"/>
</dbReference>
<keyword evidence="6" id="KW-0808">Transferase</keyword>
<dbReference type="SMART" id="SM00173">
    <property type="entry name" value="RAS"/>
    <property type="match status" value="1"/>
</dbReference>
<comment type="similarity">
    <text evidence="3">Belongs to the small GTPase superfamily. Rho family.</text>
</comment>
<proteinExistence type="inferred from homology"/>
<keyword evidence="11" id="KW-0472">Membrane</keyword>
<dbReference type="GO" id="GO:0007264">
    <property type="term" value="P:small GTPase-mediated signal transduction"/>
    <property type="evidence" value="ECO:0007669"/>
    <property type="project" value="InterPro"/>
</dbReference>
<comment type="caution">
    <text evidence="19">The sequence shown here is derived from an EMBL/GenBank/DDBJ whole genome shotgun (WGS) entry which is preliminary data.</text>
</comment>
<dbReference type="InterPro" id="IPR027417">
    <property type="entry name" value="P-loop_NTPase"/>
</dbReference>
<evidence type="ECO:0000256" key="9">
    <source>
        <dbReference type="ARBA" id="ARBA00022840"/>
    </source>
</evidence>
<dbReference type="Gene3D" id="3.40.50.300">
    <property type="entry name" value="P-loop containing nucleotide triphosphate hydrolases"/>
    <property type="match status" value="1"/>
</dbReference>
<evidence type="ECO:0000256" key="10">
    <source>
        <dbReference type="ARBA" id="ARBA00023134"/>
    </source>
</evidence>
<evidence type="ECO:0000256" key="11">
    <source>
        <dbReference type="ARBA" id="ARBA00023136"/>
    </source>
</evidence>
<dbReference type="NCBIfam" id="TIGR00231">
    <property type="entry name" value="small_GTP"/>
    <property type="match status" value="1"/>
</dbReference>
<dbReference type="SUPFAM" id="SSF56112">
    <property type="entry name" value="Protein kinase-like (PK-like)"/>
    <property type="match status" value="1"/>
</dbReference>
<evidence type="ECO:0000256" key="12">
    <source>
        <dbReference type="ARBA" id="ARBA00023139"/>
    </source>
</evidence>
<keyword evidence="8" id="KW-0418">Kinase</keyword>
<dbReference type="GO" id="GO:0005524">
    <property type="term" value="F:ATP binding"/>
    <property type="evidence" value="ECO:0007669"/>
    <property type="project" value="UniProtKB-UniRule"/>
</dbReference>
<dbReference type="AlphaFoldDB" id="A0A7J6GQY0"/>
<dbReference type="PANTHER" id="PTHR24072">
    <property type="entry name" value="RHO FAMILY GTPASE"/>
    <property type="match status" value="1"/>
</dbReference>
<dbReference type="GO" id="GO:0003924">
    <property type="term" value="F:GTPase activity"/>
    <property type="evidence" value="ECO:0007669"/>
    <property type="project" value="InterPro"/>
</dbReference>
<dbReference type="SMART" id="SM00176">
    <property type="entry name" value="RAN"/>
    <property type="match status" value="1"/>
</dbReference>
<dbReference type="InterPro" id="IPR011009">
    <property type="entry name" value="Kinase-like_dom_sf"/>
</dbReference>
<dbReference type="EMBL" id="JAATIQ010000090">
    <property type="protein sequence ID" value="KAF4384770.1"/>
    <property type="molecule type" value="Genomic_DNA"/>
</dbReference>
<dbReference type="PROSITE" id="PS51420">
    <property type="entry name" value="RHO"/>
    <property type="match status" value="1"/>
</dbReference>
<keyword evidence="9 16" id="KW-0067">ATP-binding</keyword>
<dbReference type="PROSITE" id="PS51421">
    <property type="entry name" value="RAS"/>
    <property type="match status" value="1"/>
</dbReference>
<comment type="subcellular location">
    <subcellularLocation>
        <location evidence="1">Membrane</location>
    </subcellularLocation>
</comment>
<organism evidence="19 20">
    <name type="scientific">Cannabis sativa</name>
    <name type="common">Hemp</name>
    <name type="synonym">Marijuana</name>
    <dbReference type="NCBI Taxonomy" id="3483"/>
    <lineage>
        <taxon>Eukaryota</taxon>
        <taxon>Viridiplantae</taxon>
        <taxon>Streptophyta</taxon>
        <taxon>Embryophyta</taxon>
        <taxon>Tracheophyta</taxon>
        <taxon>Spermatophyta</taxon>
        <taxon>Magnoliopsida</taxon>
        <taxon>eudicotyledons</taxon>
        <taxon>Gunneridae</taxon>
        <taxon>Pentapetalae</taxon>
        <taxon>rosids</taxon>
        <taxon>fabids</taxon>
        <taxon>Rosales</taxon>
        <taxon>Cannabaceae</taxon>
        <taxon>Cannabis</taxon>
    </lineage>
</organism>
<feature type="domain" description="Protein kinase" evidence="18">
    <location>
        <begin position="280"/>
        <end position="664"/>
    </location>
</feature>
<dbReference type="EC" id="2.7.11.22" evidence="4"/>
<protein>
    <recommendedName>
        <fullName evidence="4">cyclin-dependent kinase</fullName>
        <ecNumber evidence="4">2.7.11.22</ecNumber>
    </recommendedName>
</protein>
<dbReference type="SMART" id="SM00175">
    <property type="entry name" value="RAB"/>
    <property type="match status" value="1"/>
</dbReference>
<dbReference type="SMART" id="SM00220">
    <property type="entry name" value="S_TKc"/>
    <property type="match status" value="1"/>
</dbReference>
<evidence type="ECO:0000256" key="13">
    <source>
        <dbReference type="ARBA" id="ARBA00023288"/>
    </source>
</evidence>
<dbReference type="PRINTS" id="PR00449">
    <property type="entry name" value="RASTRNSFRMNG"/>
</dbReference>
<feature type="binding site" evidence="16">
    <location>
        <position position="309"/>
    </location>
    <ligand>
        <name>ATP</name>
        <dbReference type="ChEBI" id="CHEBI:30616"/>
    </ligand>
</feature>
<name>A0A7J6GQY0_CANSA</name>
<gene>
    <name evidence="19" type="ORF">G4B88_007078</name>
</gene>
<dbReference type="CDD" id="cd04133">
    <property type="entry name" value="Rop_like"/>
    <property type="match status" value="1"/>
</dbReference>
<dbReference type="Gene3D" id="1.10.510.10">
    <property type="entry name" value="Transferase(Phosphotransferase) domain 1"/>
    <property type="match status" value="1"/>
</dbReference>
<sequence>MMSASKFIKCVTVGDGAVGKTCMLICYTSNKFPTDYIPTVFDNFSANVSVDGSIVNLGLWDTAGQEDYSRLRPLSYRGADVFVLAFSLISRASYENVLKKWMPELRRFAPNVPIVLVGTKLDLRDDRGYLADHMGANAITSAQGEELRKQIGAAAYIECSSKTQQNVKAVFDTAIKVVLQPQRRKEMVRKKRHRRSGCSIASLVCGGSYTSFCSASNISRKKRTEVMIKGGLLYHMLLHSGLQTGWMQYASVNNIINFEMDPSPPKSWSIHTRAEIIRKYEILERVGSGAYSDVYRARRLYDGLIVALKEVHDYQSAFREIETLQILQSCPNVVVLHEYFWREDEDAVLVLEFLKTDLFSVISEAKKRDDGGIGLGELKRWILQILSGVDACHRNMIVHRDLKPSNLLISDDGVLKLADFGQARILMDPEYVGESTLKEAGSMVQPNEVTPETGISYQERYRSQVQEHGTMMSKEEFLEVLDGIKAKDLDKETYIPDGDTSCLATCTTSDIGDDPFKGSGSYEAEDVGENTLGCLTSCVGTRWFRAPELLFGSTDYGLEVDLWSLGCIFAELFSLQPLFPGTSDIDQLSRIINVLGNLTEEVWPGCVKLPDFKIISFNKVENPIGLEACLPNRSPEEISIVKRLVCYDPASRATAMELLQDKYFSEEPPPAPLSELRVPLTRTGEDESANWGNFNGMDSESDEDFDSVNVNTTDSGFSIRFS</sequence>
<accession>A0A7J6GQY0</accession>
<evidence type="ECO:0000256" key="2">
    <source>
        <dbReference type="ARBA" id="ARBA00006485"/>
    </source>
</evidence>